<keyword evidence="2" id="KW-1185">Reference proteome</keyword>
<proteinExistence type="predicted"/>
<dbReference type="InterPro" id="IPR048000">
    <property type="entry name" value="TnsA-like"/>
</dbReference>
<comment type="caution">
    <text evidence="1">The sequence shown here is derived from an EMBL/GenBank/DDBJ whole genome shotgun (WGS) entry which is preliminary data.</text>
</comment>
<dbReference type="NCBIfam" id="NF033179">
    <property type="entry name" value="TnsA_like_Actin"/>
    <property type="match status" value="1"/>
</dbReference>
<name>A0ABN2WRU3_9ACTN</name>
<organism evidence="1 2">
    <name type="scientific">Kitasatospora saccharophila</name>
    <dbReference type="NCBI Taxonomy" id="407973"/>
    <lineage>
        <taxon>Bacteria</taxon>
        <taxon>Bacillati</taxon>
        <taxon>Actinomycetota</taxon>
        <taxon>Actinomycetes</taxon>
        <taxon>Kitasatosporales</taxon>
        <taxon>Streptomycetaceae</taxon>
        <taxon>Kitasatospora</taxon>
    </lineage>
</organism>
<sequence length="266" mass="29630">MIGSDVCGVDDLLVAYAGDAVERGRLRLADGWLRRWVGTWLVGRAEVSWPLAEMASVPVLSSQPVRRFTWRSRQGHRPGLQFMVSTGRHHGFESLEEQRLLLALDFVGVLEVLPQPFELDFEHQGGRSRHVPDFLAVMPDGRIWLFDVRPEWLVKPEDRLKFAAAREAAAACGWGYSVVAGWQEHVLTGLDHLSSQRRPLPDRLGLEGELLAAAPLRFGELVAATRLPALARAHATHLLWHRRLGVDLGRPLGDTSLVWSVRAGGV</sequence>
<evidence type="ECO:0000313" key="1">
    <source>
        <dbReference type="EMBL" id="GAA2097620.1"/>
    </source>
</evidence>
<accession>A0ABN2WRU3</accession>
<dbReference type="Proteomes" id="UP001500897">
    <property type="component" value="Unassembled WGS sequence"/>
</dbReference>
<gene>
    <name evidence="1" type="ORF">GCM10009759_27880</name>
</gene>
<dbReference type="EMBL" id="BAAANS010000016">
    <property type="protein sequence ID" value="GAA2097620.1"/>
    <property type="molecule type" value="Genomic_DNA"/>
</dbReference>
<evidence type="ECO:0000313" key="2">
    <source>
        <dbReference type="Proteomes" id="UP001500897"/>
    </source>
</evidence>
<reference evidence="1 2" key="1">
    <citation type="journal article" date="2019" name="Int. J. Syst. Evol. Microbiol.">
        <title>The Global Catalogue of Microorganisms (GCM) 10K type strain sequencing project: providing services to taxonomists for standard genome sequencing and annotation.</title>
        <authorList>
            <consortium name="The Broad Institute Genomics Platform"/>
            <consortium name="The Broad Institute Genome Sequencing Center for Infectious Disease"/>
            <person name="Wu L."/>
            <person name="Ma J."/>
        </authorList>
    </citation>
    <scope>NUCLEOTIDE SEQUENCE [LARGE SCALE GENOMIC DNA]</scope>
    <source>
        <strain evidence="1 2">JCM 14559</strain>
    </source>
</reference>
<protein>
    <submittedName>
        <fullName evidence="1">TnsA-like heteromeric transposase endonuclease subunit</fullName>
    </submittedName>
</protein>